<evidence type="ECO:0000313" key="1">
    <source>
        <dbReference type="EMBL" id="MFD0928512.1"/>
    </source>
</evidence>
<evidence type="ECO:0000313" key="2">
    <source>
        <dbReference type="Proteomes" id="UP001597106"/>
    </source>
</evidence>
<dbReference type="RefSeq" id="WP_379073556.1">
    <property type="nucleotide sequence ID" value="NZ_JBHTJW010000001.1"/>
</dbReference>
<dbReference type="Pfam" id="PF13365">
    <property type="entry name" value="Trypsin_2"/>
    <property type="match status" value="1"/>
</dbReference>
<dbReference type="InterPro" id="IPR009003">
    <property type="entry name" value="Peptidase_S1_PA"/>
</dbReference>
<accession>A0ABW3GIQ1</accession>
<dbReference type="InterPro" id="IPR043504">
    <property type="entry name" value="Peptidase_S1_PA_chymotrypsin"/>
</dbReference>
<proteinExistence type="predicted"/>
<dbReference type="Proteomes" id="UP001597106">
    <property type="component" value="Unassembled WGS sequence"/>
</dbReference>
<sequence length="257" mass="28312">MALIQTDPYSQALLLIKMRFGETELAVGTAFFYKRGGALYLVSNWHNYSGRDPITKQPMASHGGIPDNLLCYACLNQNTISREWLPIALNDSMGPAWLVHPVHGSEVDIGVLPVQLPDRFRAIVLNELPSTSMRLGISQDVFVLGYPLGLLDTHGMPIWKRASVATEPGTSQPNFLIDTATRSGMSGSPVILRFRGFYKQDLGSAIPSDEDWFGEGDMFVGVYSGRLGKSELEAQLGVVWKARLIDEIIDAKVRTQA</sequence>
<gene>
    <name evidence="1" type="ORF">ACFQ1T_01845</name>
</gene>
<name>A0ABW3GIQ1_9PROT</name>
<organism evidence="1 2">
    <name type="scientific">Methylophilus glucosoxydans</name>
    <dbReference type="NCBI Taxonomy" id="752553"/>
    <lineage>
        <taxon>Bacteria</taxon>
        <taxon>Pseudomonadati</taxon>
        <taxon>Pseudomonadota</taxon>
        <taxon>Betaproteobacteria</taxon>
        <taxon>Nitrosomonadales</taxon>
        <taxon>Methylophilaceae</taxon>
        <taxon>Methylophilus</taxon>
    </lineage>
</organism>
<dbReference type="EMBL" id="JBHTJW010000001">
    <property type="protein sequence ID" value="MFD0928512.1"/>
    <property type="molecule type" value="Genomic_DNA"/>
</dbReference>
<keyword evidence="2" id="KW-1185">Reference proteome</keyword>
<reference evidence="2" key="1">
    <citation type="journal article" date="2019" name="Int. J. Syst. Evol. Microbiol.">
        <title>The Global Catalogue of Microorganisms (GCM) 10K type strain sequencing project: providing services to taxonomists for standard genome sequencing and annotation.</title>
        <authorList>
            <consortium name="The Broad Institute Genomics Platform"/>
            <consortium name="The Broad Institute Genome Sequencing Center for Infectious Disease"/>
            <person name="Wu L."/>
            <person name="Ma J."/>
        </authorList>
    </citation>
    <scope>NUCLEOTIDE SEQUENCE [LARGE SCALE GENOMIC DNA]</scope>
    <source>
        <strain evidence="2">CCUG 59685</strain>
    </source>
</reference>
<comment type="caution">
    <text evidence="1">The sequence shown here is derived from an EMBL/GenBank/DDBJ whole genome shotgun (WGS) entry which is preliminary data.</text>
</comment>
<protein>
    <submittedName>
        <fullName evidence="1">Trypsin-like peptidase domain-containing protein</fullName>
    </submittedName>
</protein>
<dbReference type="Gene3D" id="2.40.10.10">
    <property type="entry name" value="Trypsin-like serine proteases"/>
    <property type="match status" value="1"/>
</dbReference>
<dbReference type="SUPFAM" id="SSF50494">
    <property type="entry name" value="Trypsin-like serine proteases"/>
    <property type="match status" value="1"/>
</dbReference>